<proteinExistence type="predicted"/>
<dbReference type="PANTHER" id="PTHR47619:SF1">
    <property type="entry name" value="EXODEOXYRIBONUCLEASE WALJ"/>
    <property type="match status" value="1"/>
</dbReference>
<gene>
    <name evidence="2" type="ORF">IAD16_02320</name>
</gene>
<sequence length="269" mass="29537">MNLGICTMASSSSGNCYLVKSNRTNLLVDAGVAGRKVKSNLEMLDIRLKDVDSILLTHEHADHIKCASALYNLTSEAMFVATGGTAESLIINRKKPEADKVRIISAGETFMIGDIQVTAVETSHDAREPVAYTFARNGKKISIVTDTGIVTPQIEKAIADSDILVIEANHEENILMYGRYPYNVKQRIKGDKGHLSNETAARCICGMLRNLSEPKVPYIILAHLSKENNSPQQALLTVRNFIEEAGFYADKSFRLHVADLNEMGDLIAV</sequence>
<dbReference type="InterPro" id="IPR036866">
    <property type="entry name" value="RibonucZ/Hydroxyglut_hydro"/>
</dbReference>
<comment type="caution">
    <text evidence="2">The sequence shown here is derived from an EMBL/GenBank/DDBJ whole genome shotgun (WGS) entry which is preliminary data.</text>
</comment>
<dbReference type="Gene3D" id="3.60.15.10">
    <property type="entry name" value="Ribonuclease Z/Hydroxyacylglutathione hydrolase-like"/>
    <property type="match status" value="1"/>
</dbReference>
<evidence type="ECO:0000259" key="1">
    <source>
        <dbReference type="SMART" id="SM00849"/>
    </source>
</evidence>
<dbReference type="PANTHER" id="PTHR47619">
    <property type="entry name" value="METALLO-HYDROLASE YYCJ-RELATED"/>
    <property type="match status" value="1"/>
</dbReference>
<dbReference type="InterPro" id="IPR001279">
    <property type="entry name" value="Metallo-B-lactamas"/>
</dbReference>
<dbReference type="SUPFAM" id="SSF56281">
    <property type="entry name" value="Metallo-hydrolase/oxidoreductase"/>
    <property type="match status" value="1"/>
</dbReference>
<feature type="domain" description="Metallo-beta-lactamase" evidence="1">
    <location>
        <begin position="13"/>
        <end position="170"/>
    </location>
</feature>
<dbReference type="EMBL" id="DVMO01000036">
    <property type="protein sequence ID" value="HIU27202.1"/>
    <property type="molecule type" value="Genomic_DNA"/>
</dbReference>
<evidence type="ECO:0000313" key="3">
    <source>
        <dbReference type="Proteomes" id="UP000824091"/>
    </source>
</evidence>
<organism evidence="2 3">
    <name type="scientific">Candidatus Fimisoma avicola</name>
    <dbReference type="NCBI Taxonomy" id="2840826"/>
    <lineage>
        <taxon>Bacteria</taxon>
        <taxon>Bacillati</taxon>
        <taxon>Bacillota</taxon>
        <taxon>Clostridia</taxon>
        <taxon>Eubacteriales</taxon>
        <taxon>Candidatus Fimisoma</taxon>
    </lineage>
</organism>
<protein>
    <submittedName>
        <fullName evidence="2">MBL fold metallo-hydrolase</fullName>
    </submittedName>
</protein>
<name>A0A9D1L8I4_9FIRM</name>
<accession>A0A9D1L8I4</accession>
<evidence type="ECO:0000313" key="2">
    <source>
        <dbReference type="EMBL" id="HIU27202.1"/>
    </source>
</evidence>
<reference evidence="2" key="2">
    <citation type="journal article" date="2021" name="PeerJ">
        <title>Extensive microbial diversity within the chicken gut microbiome revealed by metagenomics and culture.</title>
        <authorList>
            <person name="Gilroy R."/>
            <person name="Ravi A."/>
            <person name="Getino M."/>
            <person name="Pursley I."/>
            <person name="Horton D.L."/>
            <person name="Alikhan N.F."/>
            <person name="Baker D."/>
            <person name="Gharbi K."/>
            <person name="Hall N."/>
            <person name="Watson M."/>
            <person name="Adriaenssens E.M."/>
            <person name="Foster-Nyarko E."/>
            <person name="Jarju S."/>
            <person name="Secka A."/>
            <person name="Antonio M."/>
            <person name="Oren A."/>
            <person name="Chaudhuri R.R."/>
            <person name="La Ragione R."/>
            <person name="Hildebrand F."/>
            <person name="Pallen M.J."/>
        </authorList>
    </citation>
    <scope>NUCLEOTIDE SEQUENCE</scope>
    <source>
        <strain evidence="2">11300</strain>
    </source>
</reference>
<reference evidence="2" key="1">
    <citation type="submission" date="2020-10" db="EMBL/GenBank/DDBJ databases">
        <authorList>
            <person name="Gilroy R."/>
        </authorList>
    </citation>
    <scope>NUCLEOTIDE SEQUENCE</scope>
    <source>
        <strain evidence="2">11300</strain>
    </source>
</reference>
<dbReference type="SMART" id="SM00849">
    <property type="entry name" value="Lactamase_B"/>
    <property type="match status" value="1"/>
</dbReference>
<dbReference type="InterPro" id="IPR052533">
    <property type="entry name" value="WalJ/YycJ-like"/>
</dbReference>
<dbReference type="Pfam" id="PF12706">
    <property type="entry name" value="Lactamase_B_2"/>
    <property type="match status" value="1"/>
</dbReference>
<dbReference type="Proteomes" id="UP000824091">
    <property type="component" value="Unassembled WGS sequence"/>
</dbReference>
<dbReference type="AlphaFoldDB" id="A0A9D1L8I4"/>